<reference evidence="1" key="1">
    <citation type="journal article" date="2023" name="G3 (Bethesda)">
        <title>A reference genome for the long-term kleptoplast-retaining sea slug Elysia crispata morphotype clarki.</title>
        <authorList>
            <person name="Eastman K.E."/>
            <person name="Pendleton A.L."/>
            <person name="Shaikh M.A."/>
            <person name="Suttiyut T."/>
            <person name="Ogas R."/>
            <person name="Tomko P."/>
            <person name="Gavelis G."/>
            <person name="Widhalm J.R."/>
            <person name="Wisecaver J.H."/>
        </authorList>
    </citation>
    <scope>NUCLEOTIDE SEQUENCE</scope>
    <source>
        <strain evidence="1">ECLA1</strain>
    </source>
</reference>
<comment type="caution">
    <text evidence="1">The sequence shown here is derived from an EMBL/GenBank/DDBJ whole genome shotgun (WGS) entry which is preliminary data.</text>
</comment>
<keyword evidence="2" id="KW-1185">Reference proteome</keyword>
<protein>
    <submittedName>
        <fullName evidence="1">Uncharacterized protein</fullName>
    </submittedName>
</protein>
<accession>A0AAE0XSF2</accession>
<name>A0AAE0XSF2_9GAST</name>
<dbReference type="EMBL" id="JAWDGP010007703">
    <property type="protein sequence ID" value="KAK3708084.1"/>
    <property type="molecule type" value="Genomic_DNA"/>
</dbReference>
<dbReference type="AlphaFoldDB" id="A0AAE0XSF2"/>
<sequence>MLDTPGTVINLKHGAASRGHRDSLFNVMLGFRPDCGCKGGETRYRHKEGVMAWLIRPDVYGIRRGEAEKSGKRQD</sequence>
<evidence type="ECO:0000313" key="1">
    <source>
        <dbReference type="EMBL" id="KAK3708084.1"/>
    </source>
</evidence>
<dbReference type="Proteomes" id="UP001283361">
    <property type="component" value="Unassembled WGS sequence"/>
</dbReference>
<gene>
    <name evidence="1" type="ORF">RRG08_055796</name>
</gene>
<evidence type="ECO:0000313" key="2">
    <source>
        <dbReference type="Proteomes" id="UP001283361"/>
    </source>
</evidence>
<proteinExistence type="predicted"/>
<organism evidence="1 2">
    <name type="scientific">Elysia crispata</name>
    <name type="common">lettuce slug</name>
    <dbReference type="NCBI Taxonomy" id="231223"/>
    <lineage>
        <taxon>Eukaryota</taxon>
        <taxon>Metazoa</taxon>
        <taxon>Spiralia</taxon>
        <taxon>Lophotrochozoa</taxon>
        <taxon>Mollusca</taxon>
        <taxon>Gastropoda</taxon>
        <taxon>Heterobranchia</taxon>
        <taxon>Euthyneura</taxon>
        <taxon>Panpulmonata</taxon>
        <taxon>Sacoglossa</taxon>
        <taxon>Placobranchoidea</taxon>
        <taxon>Plakobranchidae</taxon>
        <taxon>Elysia</taxon>
    </lineage>
</organism>